<feature type="transmembrane region" description="Helical" evidence="1">
    <location>
        <begin position="166"/>
        <end position="193"/>
    </location>
</feature>
<dbReference type="RefSeq" id="WP_117604913.1">
    <property type="nucleotide sequence ID" value="NZ_CATZTT010000023.1"/>
</dbReference>
<dbReference type="Proteomes" id="UP000261087">
    <property type="component" value="Unassembled WGS sequence"/>
</dbReference>
<proteinExistence type="predicted"/>
<sequence>MSLLIVIVLLLIILAKIVSFRNTSISTQKKFLIFTGIIIVVVFSIRNAEVDIGSDLNNYYRLYCRAIESSSLVDFLNNNPFEKGYLLLNWILSRLIKWPQFILLFQSAFCISITFRFIYRYSNNMFMSILGFMSFGLMQFYLTGFRQSIAIAICLLALEMAEKRKLLSFIVFLALAISIHQTSIVFIIVYVLVRIPVNKLTVLLDVSLILILSKVIPELIEFGNEVFEKSYAGVFTGNLTGGLINILIAFLILFVMVIQLKSRYKHNIYLNYNDVEKPYNNVLKITNKSAINYKFMHILIIGIGFYIMRYNALVLERISFYFTPVMFILLPQVIENGFTKESKKILQIIFILGMIFLIYWRMKNMSFIPFWL</sequence>
<feature type="transmembrane region" description="Helical" evidence="1">
    <location>
        <begin position="31"/>
        <end position="48"/>
    </location>
</feature>
<reference evidence="2 3" key="1">
    <citation type="submission" date="2018-08" db="EMBL/GenBank/DDBJ databases">
        <title>A genome reference for cultivated species of the human gut microbiota.</title>
        <authorList>
            <person name="Zou Y."/>
            <person name="Xue W."/>
            <person name="Luo G."/>
        </authorList>
    </citation>
    <scope>NUCLEOTIDE SEQUENCE [LARGE SCALE GENOMIC DNA]</scope>
    <source>
        <strain evidence="2 3">OM02-6</strain>
    </source>
</reference>
<feature type="transmembrane region" description="Helical" evidence="1">
    <location>
        <begin position="345"/>
        <end position="362"/>
    </location>
</feature>
<feature type="transmembrane region" description="Helical" evidence="1">
    <location>
        <begin position="101"/>
        <end position="119"/>
    </location>
</feature>
<gene>
    <name evidence="2" type="ORF">DXB31_06360</name>
</gene>
<keyword evidence="1" id="KW-1133">Transmembrane helix</keyword>
<keyword evidence="1" id="KW-0472">Membrane</keyword>
<keyword evidence="1" id="KW-0812">Transmembrane</keyword>
<name>A0A3E5FQ37_9FIRM</name>
<evidence type="ECO:0000313" key="3">
    <source>
        <dbReference type="Proteomes" id="UP000261087"/>
    </source>
</evidence>
<dbReference type="AlphaFoldDB" id="A0A3E5FQ37"/>
<evidence type="ECO:0000256" key="1">
    <source>
        <dbReference type="SAM" id="Phobius"/>
    </source>
</evidence>
<feature type="transmembrane region" description="Helical" evidence="1">
    <location>
        <begin position="239"/>
        <end position="258"/>
    </location>
</feature>
<dbReference type="Pfam" id="PF14897">
    <property type="entry name" value="EpsG"/>
    <property type="match status" value="1"/>
</dbReference>
<organism evidence="2 3">
    <name type="scientific">Thomasclavelia spiroformis</name>
    <dbReference type="NCBI Taxonomy" id="29348"/>
    <lineage>
        <taxon>Bacteria</taxon>
        <taxon>Bacillati</taxon>
        <taxon>Bacillota</taxon>
        <taxon>Erysipelotrichia</taxon>
        <taxon>Erysipelotrichales</taxon>
        <taxon>Coprobacillaceae</taxon>
        <taxon>Thomasclavelia</taxon>
    </lineage>
</organism>
<accession>A0A3E5FQ37</accession>
<comment type="caution">
    <text evidence="2">The sequence shown here is derived from an EMBL/GenBank/DDBJ whole genome shotgun (WGS) entry which is preliminary data.</text>
</comment>
<dbReference type="InterPro" id="IPR049458">
    <property type="entry name" value="EpsG-like"/>
</dbReference>
<feature type="transmembrane region" description="Helical" evidence="1">
    <location>
        <begin position="318"/>
        <end position="338"/>
    </location>
</feature>
<evidence type="ECO:0000313" key="2">
    <source>
        <dbReference type="EMBL" id="RGO09959.1"/>
    </source>
</evidence>
<dbReference type="EMBL" id="QSVF01000012">
    <property type="protein sequence ID" value="RGO09959.1"/>
    <property type="molecule type" value="Genomic_DNA"/>
</dbReference>
<protein>
    <submittedName>
        <fullName evidence="2">EpsG family protein</fullName>
    </submittedName>
</protein>
<feature type="transmembrane region" description="Helical" evidence="1">
    <location>
        <begin position="293"/>
        <end position="312"/>
    </location>
</feature>